<keyword evidence="4 7" id="KW-1133">Transmembrane helix</keyword>
<comment type="caution">
    <text evidence="10">The sequence shown here is derived from an EMBL/GenBank/DDBJ whole genome shotgun (WGS) entry which is preliminary data.</text>
</comment>
<evidence type="ECO:0000256" key="4">
    <source>
        <dbReference type="ARBA" id="ARBA00022989"/>
    </source>
</evidence>
<feature type="transmembrane region" description="Helical" evidence="7">
    <location>
        <begin position="349"/>
        <end position="368"/>
    </location>
</feature>
<name>A0A069RFF8_PEPLI</name>
<evidence type="ECO:0000313" key="11">
    <source>
        <dbReference type="Proteomes" id="UP000027946"/>
    </source>
</evidence>
<evidence type="ECO:0000259" key="8">
    <source>
        <dbReference type="Pfam" id="PF02687"/>
    </source>
</evidence>
<feature type="domain" description="MacB-like periplasmic core" evidence="9">
    <location>
        <begin position="22"/>
        <end position="230"/>
    </location>
</feature>
<dbReference type="GO" id="GO:0022857">
    <property type="term" value="F:transmembrane transporter activity"/>
    <property type="evidence" value="ECO:0007669"/>
    <property type="project" value="TreeGrafter"/>
</dbReference>
<feature type="transmembrane region" description="Helical" evidence="7">
    <location>
        <begin position="260"/>
        <end position="287"/>
    </location>
</feature>
<feature type="transmembrane region" description="Helical" evidence="7">
    <location>
        <begin position="21"/>
        <end position="42"/>
    </location>
</feature>
<evidence type="ECO:0000256" key="6">
    <source>
        <dbReference type="ARBA" id="ARBA00038076"/>
    </source>
</evidence>
<gene>
    <name evidence="10" type="primary">macB</name>
    <name evidence="10" type="ORF">CLIT_10c04960</name>
</gene>
<keyword evidence="5 7" id="KW-0472">Membrane</keyword>
<dbReference type="GO" id="GO:0005524">
    <property type="term" value="F:ATP binding"/>
    <property type="evidence" value="ECO:0007669"/>
    <property type="project" value="UniProtKB-KW"/>
</dbReference>
<dbReference type="Pfam" id="PF12704">
    <property type="entry name" value="MacB_PCD"/>
    <property type="match status" value="1"/>
</dbReference>
<dbReference type="GO" id="GO:0016787">
    <property type="term" value="F:hydrolase activity"/>
    <property type="evidence" value="ECO:0007669"/>
    <property type="project" value="UniProtKB-KW"/>
</dbReference>
<comment type="subcellular location">
    <subcellularLocation>
        <location evidence="1">Cell membrane</location>
        <topology evidence="1">Multi-pass membrane protein</topology>
    </subcellularLocation>
</comment>
<dbReference type="eggNOG" id="COG0577">
    <property type="taxonomic scope" value="Bacteria"/>
</dbReference>
<dbReference type="PANTHER" id="PTHR30572:SF4">
    <property type="entry name" value="ABC TRANSPORTER PERMEASE YTRF"/>
    <property type="match status" value="1"/>
</dbReference>
<dbReference type="InterPro" id="IPR050250">
    <property type="entry name" value="Macrolide_Exporter_MacB"/>
</dbReference>
<feature type="transmembrane region" description="Helical" evidence="7">
    <location>
        <begin position="308"/>
        <end position="337"/>
    </location>
</feature>
<dbReference type="RefSeq" id="WP_038264311.1">
    <property type="nucleotide sequence ID" value="NZ_FSRH01000011.1"/>
</dbReference>
<dbReference type="Proteomes" id="UP000027946">
    <property type="component" value="Unassembled WGS sequence"/>
</dbReference>
<reference evidence="10 11" key="1">
    <citation type="submission" date="2014-03" db="EMBL/GenBank/DDBJ databases">
        <title>Genome sequence of Clostridium litorale W6, DSM 5388.</title>
        <authorList>
            <person name="Poehlein A."/>
            <person name="Jagirdar A."/>
            <person name="Khonsari B."/>
            <person name="Chibani C.M."/>
            <person name="Gutierrez Gutierrez D.A."/>
            <person name="Davydova E."/>
            <person name="Alghaithi H.S."/>
            <person name="Nair K.P."/>
            <person name="Dhamotharan K."/>
            <person name="Chandran L."/>
            <person name="G W."/>
            <person name="Daniel R."/>
        </authorList>
    </citation>
    <scope>NUCLEOTIDE SEQUENCE [LARGE SCALE GENOMIC DNA]</scope>
    <source>
        <strain evidence="10 11">W6</strain>
    </source>
</reference>
<dbReference type="InterPro" id="IPR003838">
    <property type="entry name" value="ABC3_permease_C"/>
</dbReference>
<dbReference type="GO" id="GO:0005886">
    <property type="term" value="C:plasma membrane"/>
    <property type="evidence" value="ECO:0007669"/>
    <property type="project" value="UniProtKB-SubCell"/>
</dbReference>
<evidence type="ECO:0000256" key="2">
    <source>
        <dbReference type="ARBA" id="ARBA00022475"/>
    </source>
</evidence>
<accession>A0A069RFF8</accession>
<keyword evidence="10" id="KW-0067">ATP-binding</keyword>
<feature type="domain" description="ABC3 transporter permease C-terminal" evidence="8">
    <location>
        <begin position="266"/>
        <end position="376"/>
    </location>
</feature>
<dbReference type="Pfam" id="PF02687">
    <property type="entry name" value="FtsX"/>
    <property type="match status" value="1"/>
</dbReference>
<organism evidence="10 11">
    <name type="scientific">Peptoclostridium litorale DSM 5388</name>
    <dbReference type="NCBI Taxonomy" id="1121324"/>
    <lineage>
        <taxon>Bacteria</taxon>
        <taxon>Bacillati</taxon>
        <taxon>Bacillota</taxon>
        <taxon>Clostridia</taxon>
        <taxon>Peptostreptococcales</taxon>
        <taxon>Peptoclostridiaceae</taxon>
        <taxon>Peptoclostridium</taxon>
    </lineage>
</organism>
<keyword evidence="2" id="KW-1003">Cell membrane</keyword>
<evidence type="ECO:0000256" key="7">
    <source>
        <dbReference type="SAM" id="Phobius"/>
    </source>
</evidence>
<dbReference type="STRING" id="1121324.CLIT_10c04960"/>
<evidence type="ECO:0000313" key="10">
    <source>
        <dbReference type="EMBL" id="KDR95769.1"/>
    </source>
</evidence>
<dbReference type="AlphaFoldDB" id="A0A069RFF8"/>
<comment type="similarity">
    <text evidence="6">Belongs to the ABC-4 integral membrane protein family.</text>
</comment>
<proteinExistence type="inferred from homology"/>
<evidence type="ECO:0000256" key="1">
    <source>
        <dbReference type="ARBA" id="ARBA00004651"/>
    </source>
</evidence>
<evidence type="ECO:0000259" key="9">
    <source>
        <dbReference type="Pfam" id="PF12704"/>
    </source>
</evidence>
<dbReference type="EMBL" id="JJMM01000010">
    <property type="protein sequence ID" value="KDR95769.1"/>
    <property type="molecule type" value="Genomic_DNA"/>
</dbReference>
<keyword evidence="11" id="KW-1185">Reference proteome</keyword>
<keyword evidence="10" id="KW-0547">Nucleotide-binding</keyword>
<dbReference type="InterPro" id="IPR025857">
    <property type="entry name" value="MacB_PCD"/>
</dbReference>
<keyword evidence="3 7" id="KW-0812">Transmembrane</keyword>
<protein>
    <submittedName>
        <fullName evidence="10">Macrolide export ATP-binding/permease protein MacB</fullName>
        <ecNumber evidence="10">3.6.3.-</ecNumber>
    </submittedName>
</protein>
<dbReference type="OrthoDB" id="9770036at2"/>
<evidence type="ECO:0000256" key="3">
    <source>
        <dbReference type="ARBA" id="ARBA00022692"/>
    </source>
</evidence>
<sequence>MRLCEILRSVIINIMQNKARVFLTTLGIIVGCATIIMVIGIGNQSKIDVAEKFSSLNAQSITVMSQRNSDEKPSEDDLELLIKYSSLAEDITINNSSNATLSYKTDSVEASVKGVYENYFAINSLEIESGSLLSGDDIEKMSKSAVIGSDVAAELFTVEGPSDSEILINGQKYTVSGVLKRTGNSSSDLCAYIPYDVMKYYVGGPNSSTQITALAPSIEDVMELQTEIEGLLTLKYETNPFWIRDVGSVLEAATESASTIALLLASIGVIVLIVGGIGIMNVLFVSVKERTREIGILKALGATRRDILLSFLFESLIISFIGGILGVLSSVTLIPVLKVFEIKLLLTPGAFIIALGFSLIAGTLFGYYPALQASNLKTIDALRYE</sequence>
<dbReference type="EC" id="3.6.3.-" evidence="10"/>
<evidence type="ECO:0000256" key="5">
    <source>
        <dbReference type="ARBA" id="ARBA00023136"/>
    </source>
</evidence>
<dbReference type="PROSITE" id="PS51257">
    <property type="entry name" value="PROKAR_LIPOPROTEIN"/>
    <property type="match status" value="1"/>
</dbReference>
<dbReference type="PANTHER" id="PTHR30572">
    <property type="entry name" value="MEMBRANE COMPONENT OF TRANSPORTER-RELATED"/>
    <property type="match status" value="1"/>
</dbReference>
<keyword evidence="10" id="KW-0378">Hydrolase</keyword>